<name>A0A0C9ZJJ8_9AGAM</name>
<reference evidence="3" key="2">
    <citation type="submission" date="2015-01" db="EMBL/GenBank/DDBJ databases">
        <title>Evolutionary Origins and Diversification of the Mycorrhizal Mutualists.</title>
        <authorList>
            <consortium name="DOE Joint Genome Institute"/>
            <consortium name="Mycorrhizal Genomics Consortium"/>
            <person name="Kohler A."/>
            <person name="Kuo A."/>
            <person name="Nagy L.G."/>
            <person name="Floudas D."/>
            <person name="Copeland A."/>
            <person name="Barry K.W."/>
            <person name="Cichocki N."/>
            <person name="Veneault-Fourrey C."/>
            <person name="LaButti K."/>
            <person name="Lindquist E.A."/>
            <person name="Lipzen A."/>
            <person name="Lundell T."/>
            <person name="Morin E."/>
            <person name="Murat C."/>
            <person name="Riley R."/>
            <person name="Ohm R."/>
            <person name="Sun H."/>
            <person name="Tunlid A."/>
            <person name="Henrissat B."/>
            <person name="Grigoriev I.V."/>
            <person name="Hibbett D.S."/>
            <person name="Martin F."/>
        </authorList>
    </citation>
    <scope>NUCLEOTIDE SEQUENCE [LARGE SCALE GENOMIC DNA]</scope>
    <source>
        <strain evidence="3">441</strain>
    </source>
</reference>
<dbReference type="AlphaFoldDB" id="A0A0C9ZJJ8"/>
<dbReference type="HOGENOM" id="CLU_1267345_0_0_1"/>
<dbReference type="EMBL" id="KN833737">
    <property type="protein sequence ID" value="KIK22657.1"/>
    <property type="molecule type" value="Genomic_DNA"/>
</dbReference>
<sequence length="218" mass="23435">MSKRVRMTSVSPPAPSAPPKVTSKVHLQVISQATPAAVATASLPIPQETPVPAVSSLAGNLLFYPSSQSNTPISFKDAPPSPVQGNDDLTGTAVAFGPSISGVLKGEPKTPKELSIVEEIDLTTPQALLICEEGAPPPSKGKDQAETTEMSPFEELDARIEAIEELIEWGEDTLVEMHGQIACLAMDTSEVGSAIQQARWQLQVLRKWRWKKFIEGLR</sequence>
<accession>A0A0C9ZJJ8</accession>
<dbReference type="Proteomes" id="UP000054018">
    <property type="component" value="Unassembled WGS sequence"/>
</dbReference>
<protein>
    <submittedName>
        <fullName evidence="2">Uncharacterized protein</fullName>
    </submittedName>
</protein>
<evidence type="ECO:0000256" key="1">
    <source>
        <dbReference type="SAM" id="MobiDB-lite"/>
    </source>
</evidence>
<proteinExistence type="predicted"/>
<evidence type="ECO:0000313" key="3">
    <source>
        <dbReference type="Proteomes" id="UP000054018"/>
    </source>
</evidence>
<feature type="region of interest" description="Disordered" evidence="1">
    <location>
        <begin position="1"/>
        <end position="23"/>
    </location>
</feature>
<keyword evidence="3" id="KW-1185">Reference proteome</keyword>
<reference evidence="2 3" key="1">
    <citation type="submission" date="2014-04" db="EMBL/GenBank/DDBJ databases">
        <authorList>
            <consortium name="DOE Joint Genome Institute"/>
            <person name="Kuo A."/>
            <person name="Kohler A."/>
            <person name="Costa M.D."/>
            <person name="Nagy L.G."/>
            <person name="Floudas D."/>
            <person name="Copeland A."/>
            <person name="Barry K.W."/>
            <person name="Cichocki N."/>
            <person name="Veneault-Fourrey C."/>
            <person name="LaButti K."/>
            <person name="Lindquist E.A."/>
            <person name="Lipzen A."/>
            <person name="Lundell T."/>
            <person name="Morin E."/>
            <person name="Murat C."/>
            <person name="Sun H."/>
            <person name="Tunlid A."/>
            <person name="Henrissat B."/>
            <person name="Grigoriev I.V."/>
            <person name="Hibbett D.S."/>
            <person name="Martin F."/>
            <person name="Nordberg H.P."/>
            <person name="Cantor M.N."/>
            <person name="Hua S.X."/>
        </authorList>
    </citation>
    <scope>NUCLEOTIDE SEQUENCE [LARGE SCALE GENOMIC DNA]</scope>
    <source>
        <strain evidence="2 3">441</strain>
    </source>
</reference>
<evidence type="ECO:0000313" key="2">
    <source>
        <dbReference type="EMBL" id="KIK22657.1"/>
    </source>
</evidence>
<organism evidence="2 3">
    <name type="scientific">Pisolithus microcarpus 441</name>
    <dbReference type="NCBI Taxonomy" id="765257"/>
    <lineage>
        <taxon>Eukaryota</taxon>
        <taxon>Fungi</taxon>
        <taxon>Dikarya</taxon>
        <taxon>Basidiomycota</taxon>
        <taxon>Agaricomycotina</taxon>
        <taxon>Agaricomycetes</taxon>
        <taxon>Agaricomycetidae</taxon>
        <taxon>Boletales</taxon>
        <taxon>Sclerodermatineae</taxon>
        <taxon>Pisolithaceae</taxon>
        <taxon>Pisolithus</taxon>
    </lineage>
</organism>
<gene>
    <name evidence="2" type="ORF">PISMIDRAFT_11504</name>
</gene>